<dbReference type="EMBL" id="GDID01003716">
    <property type="protein sequence ID" value="JAP92890.1"/>
    <property type="molecule type" value="Transcribed_RNA"/>
</dbReference>
<gene>
    <name evidence="1" type="ORF">TPC1_15021</name>
</gene>
<evidence type="ECO:0000313" key="1">
    <source>
        <dbReference type="EMBL" id="JAP92890.1"/>
    </source>
</evidence>
<reference evidence="1" key="1">
    <citation type="submission" date="2015-07" db="EMBL/GenBank/DDBJ databases">
        <title>Adaptation to a free-living lifestyle via gene acquisitions in the diplomonad Trepomonas sp. PC1.</title>
        <authorList>
            <person name="Xu F."/>
            <person name="Jerlstrom-Hultqvist J."/>
            <person name="Kolisko M."/>
            <person name="Simpson A.G.B."/>
            <person name="Roger A.J."/>
            <person name="Svard S.G."/>
            <person name="Andersson J.O."/>
        </authorList>
    </citation>
    <scope>NUCLEOTIDE SEQUENCE</scope>
    <source>
        <strain evidence="1">PC1</strain>
    </source>
</reference>
<sequence length="585" mass="68845">EIEVIISETMVYRMQQCKEIDDQLRVAKSLTNQSFQSIIQTEIERIRLEQDMIDYIATQQKDLKICDLQVLENIIKYYKSDLESNKPKYGDYEILFDEWSKLNALDDDALLKVQVVQIRSTFQKIELVADELHIVIPDIYKTVVQQFLTNALEYITNKDKIMKHLKYMEKLKNQKNSLYYLDKYMKQKDKKRTMVKKEDTRAVDWEKDAIQFLKNTEKVMPKIEEKCNEFVPAPTYERMLDDKLRALHNLALSVNIQKSNSQKLKHIVNKHIQINQKIKTHQKVNSTFYQVHKEFKYPDPPTLDAIGSIAIVTKPIFVKFNAMFNYQFLTRNSSGPVYQYDKTLMRFFACRLTGGIATSLESKQKKHNANSSQISIASMDSFNTGGQDLAKQKQVPIRDDLERLWSNDCFMYQQSHWNQFQQQTPEILIYSTETLLLNAIDTQIKKQRQKVTESHTVLQDWVNQVLDLAATRPVTGDYAPVLSKCGKYREYLNLKSNKIEKLHPEVQFVQKMISEQYHKLEDMVQLAQDAEILKACATIKKALNFKRLQTYIRADEQPIFSLLYQEIDKTMMQVRDIINEWIAWK</sequence>
<feature type="non-terminal residue" evidence="1">
    <location>
        <position position="1"/>
    </location>
</feature>
<accession>A0A146K7S2</accession>
<protein>
    <recommendedName>
        <fullName evidence="2">Dynein heavy chain</fullName>
    </recommendedName>
</protein>
<evidence type="ECO:0008006" key="2">
    <source>
        <dbReference type="Google" id="ProtNLM"/>
    </source>
</evidence>
<feature type="non-terminal residue" evidence="1">
    <location>
        <position position="585"/>
    </location>
</feature>
<proteinExistence type="predicted"/>
<organism evidence="1">
    <name type="scientific">Trepomonas sp. PC1</name>
    <dbReference type="NCBI Taxonomy" id="1076344"/>
    <lineage>
        <taxon>Eukaryota</taxon>
        <taxon>Metamonada</taxon>
        <taxon>Diplomonadida</taxon>
        <taxon>Hexamitidae</taxon>
        <taxon>Hexamitinae</taxon>
        <taxon>Trepomonas</taxon>
    </lineage>
</organism>
<name>A0A146K7S2_9EUKA</name>
<dbReference type="AlphaFoldDB" id="A0A146K7S2"/>